<gene>
    <name evidence="1" type="ORF">GMARGA_LOCUS36706</name>
</gene>
<feature type="non-terminal residue" evidence="1">
    <location>
        <position position="1"/>
    </location>
</feature>
<keyword evidence="2" id="KW-1185">Reference proteome</keyword>
<feature type="non-terminal residue" evidence="1">
    <location>
        <position position="41"/>
    </location>
</feature>
<organism evidence="1 2">
    <name type="scientific">Gigaspora margarita</name>
    <dbReference type="NCBI Taxonomy" id="4874"/>
    <lineage>
        <taxon>Eukaryota</taxon>
        <taxon>Fungi</taxon>
        <taxon>Fungi incertae sedis</taxon>
        <taxon>Mucoromycota</taxon>
        <taxon>Glomeromycotina</taxon>
        <taxon>Glomeromycetes</taxon>
        <taxon>Diversisporales</taxon>
        <taxon>Gigasporaceae</taxon>
        <taxon>Gigaspora</taxon>
    </lineage>
</organism>
<evidence type="ECO:0000313" key="1">
    <source>
        <dbReference type="EMBL" id="CAG8843739.1"/>
    </source>
</evidence>
<comment type="caution">
    <text evidence="1">The sequence shown here is derived from an EMBL/GenBank/DDBJ whole genome shotgun (WGS) entry which is preliminary data.</text>
</comment>
<protein>
    <submittedName>
        <fullName evidence="1">7763_t:CDS:1</fullName>
    </submittedName>
</protein>
<evidence type="ECO:0000313" key="2">
    <source>
        <dbReference type="Proteomes" id="UP000789901"/>
    </source>
</evidence>
<name>A0ABN7WZA1_GIGMA</name>
<accession>A0ABN7WZA1</accession>
<proteinExistence type="predicted"/>
<reference evidence="1 2" key="1">
    <citation type="submission" date="2021-06" db="EMBL/GenBank/DDBJ databases">
        <authorList>
            <person name="Kallberg Y."/>
            <person name="Tangrot J."/>
            <person name="Rosling A."/>
        </authorList>
    </citation>
    <scope>NUCLEOTIDE SEQUENCE [LARGE SCALE GENOMIC DNA]</scope>
    <source>
        <strain evidence="1 2">120-4 pot B 10/14</strain>
    </source>
</reference>
<dbReference type="Proteomes" id="UP000789901">
    <property type="component" value="Unassembled WGS sequence"/>
</dbReference>
<dbReference type="EMBL" id="CAJVQB010073433">
    <property type="protein sequence ID" value="CAG8843739.1"/>
    <property type="molecule type" value="Genomic_DNA"/>
</dbReference>
<sequence length="41" mass="4649">TLFIKELITMEDLLVSLNDLLIDLEPTSITGIEPKTETKNF</sequence>